<comment type="caution">
    <text evidence="10">The sequence shown here is derived from an EMBL/GenBank/DDBJ whole genome shotgun (WGS) entry which is preliminary data.</text>
</comment>
<dbReference type="InterPro" id="IPR013785">
    <property type="entry name" value="Aldolase_TIM"/>
</dbReference>
<comment type="function">
    <text evidence="8">The alpha subunit is responsible for the aldol cleavage of indoleglycerol phosphate to indole and glyceraldehyde 3-phosphate.</text>
</comment>
<dbReference type="PANTHER" id="PTHR43406">
    <property type="entry name" value="TRYPTOPHAN SYNTHASE, ALPHA CHAIN"/>
    <property type="match status" value="1"/>
</dbReference>
<keyword evidence="4 8" id="KW-0822">Tryptophan biosynthesis</keyword>
<accession>A0ABU3IAQ4</accession>
<evidence type="ECO:0000256" key="2">
    <source>
        <dbReference type="ARBA" id="ARBA00011270"/>
    </source>
</evidence>
<dbReference type="Gene3D" id="3.20.20.70">
    <property type="entry name" value="Aldolase class I"/>
    <property type="match status" value="1"/>
</dbReference>
<proteinExistence type="inferred from homology"/>
<organism evidence="10 11">
    <name type="scientific">Gleimia hominis</name>
    <dbReference type="NCBI Taxonomy" id="595468"/>
    <lineage>
        <taxon>Bacteria</taxon>
        <taxon>Bacillati</taxon>
        <taxon>Actinomycetota</taxon>
        <taxon>Actinomycetes</taxon>
        <taxon>Actinomycetales</taxon>
        <taxon>Actinomycetaceae</taxon>
        <taxon>Gleimia</taxon>
    </lineage>
</organism>
<comment type="similarity">
    <text evidence="8 9">Belongs to the TrpA family.</text>
</comment>
<comment type="pathway">
    <text evidence="1 8">Amino-acid biosynthesis; L-tryptophan biosynthesis; L-tryptophan from chorismate: step 5/5.</text>
</comment>
<dbReference type="RefSeq" id="WP_313273048.1">
    <property type="nucleotide sequence ID" value="NZ_JASXSX010000001.1"/>
</dbReference>
<dbReference type="EMBL" id="JASXSX010000001">
    <property type="protein sequence ID" value="MDT3767462.1"/>
    <property type="molecule type" value="Genomic_DNA"/>
</dbReference>
<comment type="catalytic activity">
    <reaction evidence="7 8">
        <text>(1S,2R)-1-C-(indol-3-yl)glycerol 3-phosphate + L-serine = D-glyceraldehyde 3-phosphate + L-tryptophan + H2O</text>
        <dbReference type="Rhea" id="RHEA:10532"/>
        <dbReference type="ChEBI" id="CHEBI:15377"/>
        <dbReference type="ChEBI" id="CHEBI:33384"/>
        <dbReference type="ChEBI" id="CHEBI:57912"/>
        <dbReference type="ChEBI" id="CHEBI:58866"/>
        <dbReference type="ChEBI" id="CHEBI:59776"/>
        <dbReference type="EC" id="4.2.1.20"/>
    </reaction>
</comment>
<keyword evidence="3 8" id="KW-0028">Amino-acid biosynthesis</keyword>
<dbReference type="GO" id="GO:0004834">
    <property type="term" value="F:tryptophan synthase activity"/>
    <property type="evidence" value="ECO:0007669"/>
    <property type="project" value="UniProtKB-EC"/>
</dbReference>
<evidence type="ECO:0000256" key="3">
    <source>
        <dbReference type="ARBA" id="ARBA00022605"/>
    </source>
</evidence>
<dbReference type="NCBIfam" id="TIGR00262">
    <property type="entry name" value="trpA"/>
    <property type="match status" value="1"/>
</dbReference>
<dbReference type="InterPro" id="IPR002028">
    <property type="entry name" value="Trp_synthase_suA"/>
</dbReference>
<evidence type="ECO:0000256" key="4">
    <source>
        <dbReference type="ARBA" id="ARBA00022822"/>
    </source>
</evidence>
<comment type="subunit">
    <text evidence="2 8">Tetramer of two alpha and two beta chains.</text>
</comment>
<keyword evidence="5 8" id="KW-0057">Aromatic amino acid biosynthesis</keyword>
<feature type="active site" description="Proton acceptor" evidence="8">
    <location>
        <position position="57"/>
    </location>
</feature>
<evidence type="ECO:0000313" key="11">
    <source>
        <dbReference type="Proteomes" id="UP001247542"/>
    </source>
</evidence>
<reference evidence="10 11" key="1">
    <citation type="submission" date="2023-06" db="EMBL/GenBank/DDBJ databases">
        <title>Draft genome sequence of Gleimia hominis type strain CCUG 57540T.</title>
        <authorList>
            <person name="Salva-Serra F."/>
            <person name="Cardew S."/>
            <person name="Jensie Markopoulos S."/>
            <person name="Ohlen M."/>
            <person name="Inganas E."/>
            <person name="Svensson-Stadler L."/>
            <person name="Moore E.R.B."/>
        </authorList>
    </citation>
    <scope>NUCLEOTIDE SEQUENCE [LARGE SCALE GENOMIC DNA]</scope>
    <source>
        <strain evidence="10 11">CCUG 57540</strain>
    </source>
</reference>
<comment type="caution">
    <text evidence="8">Lacks conserved residue(s) required for the propagation of feature annotation.</text>
</comment>
<evidence type="ECO:0000256" key="6">
    <source>
        <dbReference type="ARBA" id="ARBA00023239"/>
    </source>
</evidence>
<dbReference type="CDD" id="cd04724">
    <property type="entry name" value="Tryptophan_synthase_alpha"/>
    <property type="match status" value="1"/>
</dbReference>
<dbReference type="Proteomes" id="UP001247542">
    <property type="component" value="Unassembled WGS sequence"/>
</dbReference>
<evidence type="ECO:0000256" key="9">
    <source>
        <dbReference type="RuleBase" id="RU003662"/>
    </source>
</evidence>
<dbReference type="PANTHER" id="PTHR43406:SF1">
    <property type="entry name" value="TRYPTOPHAN SYNTHASE ALPHA CHAIN, CHLOROPLASTIC"/>
    <property type="match status" value="1"/>
</dbReference>
<dbReference type="HAMAP" id="MF_00131">
    <property type="entry name" value="Trp_synth_alpha"/>
    <property type="match status" value="1"/>
</dbReference>
<evidence type="ECO:0000256" key="7">
    <source>
        <dbReference type="ARBA" id="ARBA00049047"/>
    </source>
</evidence>
<name>A0ABU3IAQ4_9ACTO</name>
<dbReference type="InterPro" id="IPR011060">
    <property type="entry name" value="RibuloseP-bd_barrel"/>
</dbReference>
<dbReference type="SUPFAM" id="SSF51366">
    <property type="entry name" value="Ribulose-phoshate binding barrel"/>
    <property type="match status" value="1"/>
</dbReference>
<protein>
    <recommendedName>
        <fullName evidence="8">Tryptophan synthase alpha chain</fullName>
        <ecNumber evidence="8">4.2.1.20</ecNumber>
    </recommendedName>
</protein>
<gene>
    <name evidence="8 10" type="primary">trpA</name>
    <name evidence="10" type="ORF">QS713_05220</name>
</gene>
<sequence length="258" mass="26913">MNNTRIKTAFDHGKAFVPCVTAGYPSLEDTHRVVRAAVAAGADAVQVAVPFSDPTAEGPIMQRACAAALESGTSTDDVLDLVADLRADVSVPIVLSTYANVPFCYGTQQFLNRCREVGVDGLVIPDVPLEESAEFAPQCEASGIALIRTVAPTSKNRIEAIASGAPGFIYVMASLGGAGIQADAAQNVEAMVQEVRSHTDIPCVVGTGITTPEQAQQLGALADGIAVGSALMELVGKTDPEHLEEAVEEYVTRMKTAL</sequence>
<evidence type="ECO:0000313" key="10">
    <source>
        <dbReference type="EMBL" id="MDT3767462.1"/>
    </source>
</evidence>
<keyword evidence="6 8" id="KW-0456">Lyase</keyword>
<evidence type="ECO:0000256" key="8">
    <source>
        <dbReference type="HAMAP-Rule" id="MF_00131"/>
    </source>
</evidence>
<evidence type="ECO:0000256" key="1">
    <source>
        <dbReference type="ARBA" id="ARBA00004733"/>
    </source>
</evidence>
<dbReference type="EC" id="4.2.1.20" evidence="8"/>
<evidence type="ECO:0000256" key="5">
    <source>
        <dbReference type="ARBA" id="ARBA00023141"/>
    </source>
</evidence>
<dbReference type="Pfam" id="PF00290">
    <property type="entry name" value="Trp_syntA"/>
    <property type="match status" value="1"/>
</dbReference>
<keyword evidence="11" id="KW-1185">Reference proteome</keyword>